<name>A0A644WSY4_9ZZZZ</name>
<evidence type="ECO:0000313" key="1">
    <source>
        <dbReference type="EMBL" id="MPM07036.1"/>
    </source>
</evidence>
<comment type="caution">
    <text evidence="1">The sequence shown here is derived from an EMBL/GenBank/DDBJ whole genome shotgun (WGS) entry which is preliminary data.</text>
</comment>
<sequence>MRSFVLIIFIFISAIGFSQIVSFNETTQLLNKPHGKPLFQINAGVEYNYYYPGYADVWREIYVSCYAKKSDINKNIIASGSVLYDYKNDSIGCVLQKCSCSSSISYLIDCENPDTAQFTMVGLNGYIEDEKLQNNQTVSEIINLNNGFADSCQSRIIDYRNTIGVRFSIVENCEIKFPFIKQENDYKQILVKEKTKTIMPYGNADGDFRSMVVEIVLDYDTDNPKIFVISNEAYECVFDYDQILFTERNWSAGPDHRYQYSVTTFEPLMEFLGQVYKVKLPKSNITGFIGYYSGYWIGEESIPGTLTFTDGSRVILKKNIVCNNPDIASKLMWTDPIIEFKPKNNKDEVSPYDSLLFVLNSKQNCTGVDCLTDFGIILHLTETGEDISLELEFRDGDIFIVKNYEDAFELR</sequence>
<gene>
    <name evidence="1" type="ORF">SDC9_53340</name>
</gene>
<dbReference type="EMBL" id="VSSQ01001292">
    <property type="protein sequence ID" value="MPM07036.1"/>
    <property type="molecule type" value="Genomic_DNA"/>
</dbReference>
<organism evidence="1">
    <name type="scientific">bioreactor metagenome</name>
    <dbReference type="NCBI Taxonomy" id="1076179"/>
    <lineage>
        <taxon>unclassified sequences</taxon>
        <taxon>metagenomes</taxon>
        <taxon>ecological metagenomes</taxon>
    </lineage>
</organism>
<proteinExistence type="predicted"/>
<reference evidence="1" key="1">
    <citation type="submission" date="2019-08" db="EMBL/GenBank/DDBJ databases">
        <authorList>
            <person name="Kucharzyk K."/>
            <person name="Murdoch R.W."/>
            <person name="Higgins S."/>
            <person name="Loffler F."/>
        </authorList>
    </citation>
    <scope>NUCLEOTIDE SEQUENCE</scope>
</reference>
<accession>A0A644WSY4</accession>
<dbReference type="AlphaFoldDB" id="A0A644WSY4"/>
<protein>
    <submittedName>
        <fullName evidence="1">Uncharacterized protein</fullName>
    </submittedName>
</protein>